<evidence type="ECO:0000313" key="1">
    <source>
        <dbReference type="EMBL" id="VAW90085.1"/>
    </source>
</evidence>
<dbReference type="AlphaFoldDB" id="A0A3B0Z9J2"/>
<organism evidence="1">
    <name type="scientific">hydrothermal vent metagenome</name>
    <dbReference type="NCBI Taxonomy" id="652676"/>
    <lineage>
        <taxon>unclassified sequences</taxon>
        <taxon>metagenomes</taxon>
        <taxon>ecological metagenomes</taxon>
    </lineage>
</organism>
<dbReference type="EMBL" id="UOFQ01000173">
    <property type="protein sequence ID" value="VAW90085.1"/>
    <property type="molecule type" value="Genomic_DNA"/>
</dbReference>
<protein>
    <submittedName>
        <fullName evidence="1">Uncharacterized protein</fullName>
    </submittedName>
</protein>
<proteinExistence type="predicted"/>
<reference evidence="1" key="1">
    <citation type="submission" date="2018-06" db="EMBL/GenBank/DDBJ databases">
        <authorList>
            <person name="Zhirakovskaya E."/>
        </authorList>
    </citation>
    <scope>NUCLEOTIDE SEQUENCE</scope>
</reference>
<name>A0A3B0Z9J2_9ZZZZ</name>
<accession>A0A3B0Z9J2</accession>
<gene>
    <name evidence="1" type="ORF">MNBD_GAMMA17-1621</name>
</gene>
<sequence>MDLGEKVGISEIADEKHDEETCVFCQADDPPKEIVNELSDEHDEDIEAETGDIMPGYKFKNDAGKLGSALGGKPEAKPVRLKNKVFDAAVAAHHLIPGNAALKNSTLFKSKKYLW</sequence>
<feature type="non-terminal residue" evidence="1">
    <location>
        <position position="115"/>
    </location>
</feature>